<comment type="caution">
    <text evidence="1">The sequence shown here is derived from an EMBL/GenBank/DDBJ whole genome shotgun (WGS) entry which is preliminary data.</text>
</comment>
<dbReference type="AlphaFoldDB" id="A0A0V0RB72"/>
<dbReference type="EMBL" id="JYDL01001455">
    <property type="protein sequence ID" value="KRX11766.1"/>
    <property type="molecule type" value="Genomic_DNA"/>
</dbReference>
<reference evidence="1 2" key="1">
    <citation type="submission" date="2015-01" db="EMBL/GenBank/DDBJ databases">
        <title>Evolution of Trichinella species and genotypes.</title>
        <authorList>
            <person name="Korhonen P.K."/>
            <person name="Edoardo P."/>
            <person name="Giuseppe L.R."/>
            <person name="Gasser R.B."/>
        </authorList>
    </citation>
    <scope>NUCLEOTIDE SEQUENCE [LARGE SCALE GENOMIC DNA]</scope>
    <source>
        <strain evidence="1">ISS37</strain>
    </source>
</reference>
<sequence>MWHHIPPSQFYCHLDNLRKLSGPMDSRLSKLHVHPLSDQI</sequence>
<evidence type="ECO:0000313" key="2">
    <source>
        <dbReference type="Proteomes" id="UP000054630"/>
    </source>
</evidence>
<keyword evidence="2" id="KW-1185">Reference proteome</keyword>
<gene>
    <name evidence="1" type="ORF">T07_7365</name>
</gene>
<dbReference type="Proteomes" id="UP000054630">
    <property type="component" value="Unassembled WGS sequence"/>
</dbReference>
<name>A0A0V0RB72_9BILA</name>
<organism evidence="1 2">
    <name type="scientific">Trichinella nelsoni</name>
    <dbReference type="NCBI Taxonomy" id="6336"/>
    <lineage>
        <taxon>Eukaryota</taxon>
        <taxon>Metazoa</taxon>
        <taxon>Ecdysozoa</taxon>
        <taxon>Nematoda</taxon>
        <taxon>Enoplea</taxon>
        <taxon>Dorylaimia</taxon>
        <taxon>Trichinellida</taxon>
        <taxon>Trichinellidae</taxon>
        <taxon>Trichinella</taxon>
    </lineage>
</organism>
<accession>A0A0V0RB72</accession>
<proteinExistence type="predicted"/>
<evidence type="ECO:0000313" key="1">
    <source>
        <dbReference type="EMBL" id="KRX11766.1"/>
    </source>
</evidence>
<protein>
    <submittedName>
        <fullName evidence="1">Uncharacterized protein</fullName>
    </submittedName>
</protein>